<proteinExistence type="predicted"/>
<protein>
    <submittedName>
        <fullName evidence="1">TonB family protein</fullName>
    </submittedName>
</protein>
<comment type="caution">
    <text evidence="1">The sequence shown here is derived from an EMBL/GenBank/DDBJ whole genome shotgun (WGS) entry which is preliminary data.</text>
</comment>
<keyword evidence="2" id="KW-1185">Reference proteome</keyword>
<evidence type="ECO:0000313" key="2">
    <source>
        <dbReference type="Proteomes" id="UP001076464"/>
    </source>
</evidence>
<organism evidence="1 2">
    <name type="scientific">Roseateles hydrophilus</name>
    <dbReference type="NCBI Taxonomy" id="2975054"/>
    <lineage>
        <taxon>Bacteria</taxon>
        <taxon>Pseudomonadati</taxon>
        <taxon>Pseudomonadota</taxon>
        <taxon>Betaproteobacteria</taxon>
        <taxon>Burkholderiales</taxon>
        <taxon>Sphaerotilaceae</taxon>
        <taxon>Roseateles</taxon>
    </lineage>
</organism>
<evidence type="ECO:0000313" key="1">
    <source>
        <dbReference type="EMBL" id="MCY4746743.1"/>
    </source>
</evidence>
<dbReference type="EMBL" id="JAPPUY010000004">
    <property type="protein sequence ID" value="MCY4746743.1"/>
    <property type="molecule type" value="Genomic_DNA"/>
</dbReference>
<sequence length="569" mass="59256">MGMGLSGAVPAWPRRRPRWPLPPAALLSLLAHGVLLSLSFGQGQGLPGLDFPWQKRRVEAPELRVVLASPPPGQAALPAPELPQDAAAAVATAPAGPTDEPAAIGALAEAAPGAGDAAAKPEVPEVRLLAAPAADATVEAPPARAVLTTPRPVAAWALPAASAVPAAAVAVMAGASSPAVQALQRERLQPRSDVVSDLGAVQPPAPAAVVAALTAASGPAVERVKRSGDALRLLGERAGPTLPGERPEGIALPSAVVSTLGLTAGSSVQALRRGSEALRAGGAAADRGADIAQLDAARLQAQQGAQQLEAARQEALRQDAQRLEAARAEALRLAAERAEAARQAAARAELARQQAVQAAQAEAARLAAAQAEVTRAEAANAEAARLAAARQEAERAEAARQQAARLAAAQAQARAEEEQREARKRAIGRQLDEEAARRDAQRDPERQRPDWVPARRGRLFGRIDSHAELALYGEAWARKIENNTPPDTVRELARQPHSAAVVTVAVRSDGSVEAVTFVRSSGVPAVDEAITRIVRAQANYPAFPPGLLRDYDVVEIRRSWQFDTAVRLN</sequence>
<gene>
    <name evidence="1" type="ORF">NYO99_17335</name>
</gene>
<accession>A0ACC6CEA7</accession>
<name>A0ACC6CEA7_9BURK</name>
<reference evidence="1" key="1">
    <citation type="submission" date="2022-08" db="EMBL/GenBank/DDBJ databases">
        <title>Genome sequencing of Pelomonas sp. UHG3.</title>
        <authorList>
            <person name="So Y."/>
        </authorList>
    </citation>
    <scope>NUCLEOTIDE SEQUENCE</scope>
    <source>
        <strain evidence="1">UHG3</strain>
    </source>
</reference>
<dbReference type="Proteomes" id="UP001076464">
    <property type="component" value="Unassembled WGS sequence"/>
</dbReference>